<evidence type="ECO:0000313" key="1">
    <source>
        <dbReference type="EMBL" id="MFN0297731.1"/>
    </source>
</evidence>
<dbReference type="Proteomes" id="UP001632339">
    <property type="component" value="Unassembled WGS sequence"/>
</dbReference>
<name>A0ABW9JVC8_9GAMM</name>
<reference evidence="1 2" key="1">
    <citation type="submission" date="2024-12" db="EMBL/GenBank/DDBJ databases">
        <title>C001-4G Acinetobacter sp. assembled genome.</title>
        <authorList>
            <person name="D'Arcy K."/>
            <person name="Kingdon A.D.H."/>
            <person name="Breen A."/>
            <person name="Mckeown C."/>
            <person name="Allman E."/>
            <person name="Sharma P."/>
            <person name="Mcleman A."/>
            <person name="Roberts A.P."/>
        </authorList>
    </citation>
    <scope>NUCLEOTIDE SEQUENCE [LARGE SCALE GENOMIC DNA]</scope>
    <source>
        <strain evidence="1 2">C1-4G</strain>
    </source>
</reference>
<accession>A0ABW9JVC8</accession>
<gene>
    <name evidence="1" type="ORF">ACKVE0_09390</name>
</gene>
<organism evidence="1 2">
    <name type="scientific">Acinetobacter albensis</name>
    <dbReference type="NCBI Taxonomy" id="1673609"/>
    <lineage>
        <taxon>Bacteria</taxon>
        <taxon>Pseudomonadati</taxon>
        <taxon>Pseudomonadota</taxon>
        <taxon>Gammaproteobacteria</taxon>
        <taxon>Moraxellales</taxon>
        <taxon>Moraxellaceae</taxon>
        <taxon>Acinetobacter</taxon>
    </lineage>
</organism>
<protein>
    <submittedName>
        <fullName evidence="1">Uncharacterized protein</fullName>
    </submittedName>
</protein>
<dbReference type="RefSeq" id="WP_409140294.1">
    <property type="nucleotide sequence ID" value="NZ_JBJXCW010000008.1"/>
</dbReference>
<comment type="caution">
    <text evidence="1">The sequence shown here is derived from an EMBL/GenBank/DDBJ whole genome shotgun (WGS) entry which is preliminary data.</text>
</comment>
<keyword evidence="2" id="KW-1185">Reference proteome</keyword>
<evidence type="ECO:0000313" key="2">
    <source>
        <dbReference type="Proteomes" id="UP001632339"/>
    </source>
</evidence>
<proteinExistence type="predicted"/>
<sequence length="74" mass="8688">MSYKSVFKCEPHPEFSTPEWKFVAKHGFNCSKSEIEDKEQYQHSNTAWLMFQFGLNAEQNLKSLEKTHATSYLP</sequence>
<dbReference type="EMBL" id="JBJXCW010000008">
    <property type="protein sequence ID" value="MFN0297731.1"/>
    <property type="molecule type" value="Genomic_DNA"/>
</dbReference>